<dbReference type="GO" id="GO:0016790">
    <property type="term" value="F:thiolester hydrolase activity"/>
    <property type="evidence" value="ECO:0007669"/>
    <property type="project" value="TreeGrafter"/>
</dbReference>
<keyword evidence="1" id="KW-0378">Hydrolase</keyword>
<dbReference type="OrthoDB" id="10263094at2759"/>
<keyword evidence="2" id="KW-0732">Signal</keyword>
<evidence type="ECO:0000256" key="1">
    <source>
        <dbReference type="ARBA" id="ARBA00022801"/>
    </source>
</evidence>
<proteinExistence type="predicted"/>
<dbReference type="Gene3D" id="3.40.50.1820">
    <property type="entry name" value="alpha/beta hydrolase"/>
    <property type="match status" value="1"/>
</dbReference>
<organism evidence="3 4">
    <name type="scientific">Cafeteria roenbergensis</name>
    <name type="common">Marine flagellate</name>
    <dbReference type="NCBI Taxonomy" id="33653"/>
    <lineage>
        <taxon>Eukaryota</taxon>
        <taxon>Sar</taxon>
        <taxon>Stramenopiles</taxon>
        <taxon>Bigyra</taxon>
        <taxon>Opalozoa</taxon>
        <taxon>Bicosoecida</taxon>
        <taxon>Cafeteriaceae</taxon>
        <taxon>Cafeteria</taxon>
    </lineage>
</organism>
<evidence type="ECO:0000313" key="3">
    <source>
        <dbReference type="EMBL" id="KAA0176254.1"/>
    </source>
</evidence>
<dbReference type="EMBL" id="VLTO01000009">
    <property type="protein sequence ID" value="KAA0176254.1"/>
    <property type="molecule type" value="Genomic_DNA"/>
</dbReference>
<comment type="caution">
    <text evidence="3">The sequence shown here is derived from an EMBL/GenBank/DDBJ whole genome shotgun (WGS) entry which is preliminary data.</text>
</comment>
<evidence type="ECO:0000313" key="4">
    <source>
        <dbReference type="Proteomes" id="UP000322899"/>
    </source>
</evidence>
<dbReference type="GO" id="GO:0005764">
    <property type="term" value="C:lysosome"/>
    <property type="evidence" value="ECO:0007669"/>
    <property type="project" value="TreeGrafter"/>
</dbReference>
<accession>A0A5A8EG67</accession>
<feature type="chain" id="PRO_5023090019" description="Palmitoyl-protein thioesterase 1" evidence="2">
    <location>
        <begin position="20"/>
        <end position="328"/>
    </location>
</feature>
<feature type="signal peptide" evidence="2">
    <location>
        <begin position="1"/>
        <end position="19"/>
    </location>
</feature>
<reference evidence="3 4" key="1">
    <citation type="submission" date="2019-07" db="EMBL/GenBank/DDBJ databases">
        <title>Genomes of Cafeteria roenbergensis.</title>
        <authorList>
            <person name="Fischer M.G."/>
            <person name="Hackl T."/>
            <person name="Roman M."/>
        </authorList>
    </citation>
    <scope>NUCLEOTIDE SEQUENCE [LARGE SCALE GENOMIC DNA]</scope>
    <source>
        <strain evidence="3 4">E4-10P</strain>
    </source>
</reference>
<sequence length="328" mass="35921">MRTALVALGALCAVLHAEATSPALGLRERVLSRLMVADFSKLPTVVQPRAQTERVPLLQARRSNFTPVVLMHGLGDAGSNPGMEQLARTVSDAYPGKVSLAVNVSNGFLSYITPMQAQVDEFAATVRADPRLAGGFDAVGLSQGGIIVRAYVEQYNDPPVRNLIGVSGVMNGVFNCPLMMQIIPFVCEIYETDPYALDFILGFSEYFVLSQNKSLYLSGNPFLPALNGQTTVNETYKRNFESLNSVTLGMALNDTVVYPKESEQFGGYAWGTKDTVFTMRQADFYESNSFGLRTLDEAGKVSMVQYEGDHLRFSDAWWNANILPRLAG</sequence>
<gene>
    <name evidence="3" type="ORF">FNF27_02311</name>
</gene>
<dbReference type="Pfam" id="PF02089">
    <property type="entry name" value="Palm_thioest"/>
    <property type="match status" value="1"/>
</dbReference>
<name>A0A5A8EG67_CAFRO</name>
<evidence type="ECO:0000256" key="2">
    <source>
        <dbReference type="SAM" id="SignalP"/>
    </source>
</evidence>
<protein>
    <recommendedName>
        <fullName evidence="5">Palmitoyl-protein thioesterase 1</fullName>
    </recommendedName>
</protein>
<evidence type="ECO:0008006" key="5">
    <source>
        <dbReference type="Google" id="ProtNLM"/>
    </source>
</evidence>
<dbReference type="Proteomes" id="UP000322899">
    <property type="component" value="Unassembled WGS sequence"/>
</dbReference>
<dbReference type="InterPro" id="IPR029058">
    <property type="entry name" value="AB_hydrolase_fold"/>
</dbReference>
<dbReference type="AlphaFoldDB" id="A0A5A8EG67"/>
<dbReference type="PANTHER" id="PTHR11247:SF8">
    <property type="entry name" value="PALMITOYL-PROTEIN THIOESTERASE 1"/>
    <property type="match status" value="1"/>
</dbReference>
<dbReference type="SUPFAM" id="SSF53474">
    <property type="entry name" value="alpha/beta-Hydrolases"/>
    <property type="match status" value="1"/>
</dbReference>
<dbReference type="PANTHER" id="PTHR11247">
    <property type="entry name" value="PALMITOYL-PROTEIN THIOESTERASE/DOLICHYLDIPHOSPHATASE 1"/>
    <property type="match status" value="1"/>
</dbReference>